<feature type="compositionally biased region" description="Low complexity" evidence="3">
    <location>
        <begin position="84"/>
        <end position="97"/>
    </location>
</feature>
<feature type="repeat" description="ARM" evidence="2">
    <location>
        <begin position="187"/>
        <end position="231"/>
    </location>
</feature>
<protein>
    <submittedName>
        <fullName evidence="4">Uncharacterized protein</fullName>
    </submittedName>
</protein>
<dbReference type="PANTHER" id="PTHR47451">
    <property type="entry name" value="ARM REPEAT SUPERFAMILY PROTEIN"/>
    <property type="match status" value="1"/>
</dbReference>
<keyword evidence="5" id="KW-1185">Reference proteome</keyword>
<evidence type="ECO:0000256" key="3">
    <source>
        <dbReference type="SAM" id="MobiDB-lite"/>
    </source>
</evidence>
<evidence type="ECO:0000256" key="1">
    <source>
        <dbReference type="ARBA" id="ARBA00022737"/>
    </source>
</evidence>
<dbReference type="Gene3D" id="1.25.10.10">
    <property type="entry name" value="Leucine-rich Repeat Variant"/>
    <property type="match status" value="4"/>
</dbReference>
<dbReference type="PROSITE" id="PS50176">
    <property type="entry name" value="ARM_REPEAT"/>
    <property type="match status" value="5"/>
</dbReference>
<keyword evidence="1" id="KW-0677">Repeat</keyword>
<dbReference type="InterPro" id="IPR000225">
    <property type="entry name" value="Armadillo"/>
</dbReference>
<accession>A0AAV2E758</accession>
<feature type="repeat" description="ARM" evidence="2">
    <location>
        <begin position="464"/>
        <end position="492"/>
    </location>
</feature>
<dbReference type="Pfam" id="PF00514">
    <property type="entry name" value="Arm"/>
    <property type="match status" value="1"/>
</dbReference>
<dbReference type="SUPFAM" id="SSF48371">
    <property type="entry name" value="ARM repeat"/>
    <property type="match status" value="2"/>
</dbReference>
<evidence type="ECO:0000313" key="5">
    <source>
        <dbReference type="Proteomes" id="UP001497516"/>
    </source>
</evidence>
<feature type="region of interest" description="Disordered" evidence="3">
    <location>
        <begin position="62"/>
        <end position="98"/>
    </location>
</feature>
<organism evidence="4 5">
    <name type="scientific">Linum trigynum</name>
    <dbReference type="NCBI Taxonomy" id="586398"/>
    <lineage>
        <taxon>Eukaryota</taxon>
        <taxon>Viridiplantae</taxon>
        <taxon>Streptophyta</taxon>
        <taxon>Embryophyta</taxon>
        <taxon>Tracheophyta</taxon>
        <taxon>Spermatophyta</taxon>
        <taxon>Magnoliopsida</taxon>
        <taxon>eudicotyledons</taxon>
        <taxon>Gunneridae</taxon>
        <taxon>Pentapetalae</taxon>
        <taxon>rosids</taxon>
        <taxon>fabids</taxon>
        <taxon>Malpighiales</taxon>
        <taxon>Linaceae</taxon>
        <taxon>Linum</taxon>
    </lineage>
</organism>
<dbReference type="Proteomes" id="UP001497516">
    <property type="component" value="Chromosome 4"/>
</dbReference>
<dbReference type="EMBL" id="OZ034817">
    <property type="protein sequence ID" value="CAL1381766.1"/>
    <property type="molecule type" value="Genomic_DNA"/>
</dbReference>
<gene>
    <name evidence="4" type="ORF">LTRI10_LOCUS23124</name>
</gene>
<name>A0AAV2E758_9ROSI</name>
<feature type="repeat" description="ARM" evidence="2">
    <location>
        <begin position="583"/>
        <end position="625"/>
    </location>
</feature>
<evidence type="ECO:0000313" key="4">
    <source>
        <dbReference type="EMBL" id="CAL1381766.1"/>
    </source>
</evidence>
<dbReference type="AlphaFoldDB" id="A0AAV2E758"/>
<feature type="repeat" description="ARM" evidence="2">
    <location>
        <begin position="230"/>
        <end position="272"/>
    </location>
</feature>
<proteinExistence type="predicted"/>
<dbReference type="InterPro" id="IPR016024">
    <property type="entry name" value="ARM-type_fold"/>
</dbReference>
<evidence type="ECO:0000256" key="2">
    <source>
        <dbReference type="PROSITE-ProRule" id="PRU00259"/>
    </source>
</evidence>
<reference evidence="4 5" key="1">
    <citation type="submission" date="2024-04" db="EMBL/GenBank/DDBJ databases">
        <authorList>
            <person name="Fracassetti M."/>
        </authorList>
    </citation>
    <scope>NUCLEOTIDE SEQUENCE [LARGE SCALE GENOMIC DNA]</scope>
</reference>
<sequence>MMVTSAIPSHFNLIPPTVLEHSTAFAPATLRHPKTRKKKPLLSSTTLFHVPRDNAMVKECPSCPVRTRASSDGGSGRDTTHQQESTNTETEKNSSSSRLGDSYIPLFIRMLGLDNDPLDREQAIVALWKYSLGGNKCVDNIMQFQGCINLTINLLNSESSSSSEAAAGLLRSISSVNQYRAVVAESGAIEEINGLLSQPSSTSEVKEQSICTLWNLSVDERLRTKIASSTILPLLIMSLKNQDIRVKEAAGGVLANLALTSSNHKVMVEAGIIPKLAEFLKSDPAEEYKVIRKEARNALLELSKNDYYRLLVIEEGLVPVPLIGAAAYSSFAPSLLSWPSLPDGTEIERTARGPSRYGASELLLGLSVDEKSTNIQEAKIQAMIGRSKQQFLARTGAIEIEDNKLSITNVPSERQFTLLPWIDGVARLVLILELQDESAISRAAGSIADASINEHMRTSFMEAGAVKHLVRLLYHNNDSVRVPVLGALVRLSPSYVVCQKIEEEGVMTPLINFIKNSKTSSDSVEKALDLLARIMDPSKEMKSKFYDGPVNGYKGRMDDVGGTETSVDTVSNLDNRLELLDTSVIAHLVEMLRHSSPSLQRKAATVLEFMANTDAGRNAVISASVESGLHAAFQQSALTEINSEDEIEELDILEVEEAGLVISAASQLLAKLLDSDQFRNRIDLTQFSQLLREILKSNHLPLHHKDWVSACLIKLSSSLGSIPNYTQLRQDPTIINTEVVTLYETIPRLVEKLLASSLSSPIEEITAAVVELNRIISGGEVVAASRAVASTGGIFPLVKLLERGGNDDGVVVDAAVSILYNLSMDSENHPAIIAAGAVPVLRRIILSQRPQWKKALLLLRALPT</sequence>
<dbReference type="PANTHER" id="PTHR47451:SF1">
    <property type="entry name" value="ARM REPEAT SUPERFAMILY PROTEIN"/>
    <property type="match status" value="1"/>
</dbReference>
<dbReference type="InterPro" id="IPR011989">
    <property type="entry name" value="ARM-like"/>
</dbReference>
<dbReference type="SMART" id="SM00185">
    <property type="entry name" value="ARM"/>
    <property type="match status" value="8"/>
</dbReference>
<feature type="repeat" description="ARM" evidence="2">
    <location>
        <begin position="792"/>
        <end position="837"/>
    </location>
</feature>